<sequence length="449" mass="49671">MKKIILSCFILLLTMQVLAQKRSYRIYYDYIKKKIAGITYTQVDGGTELPVKGDIEAIVFNKGDKVTVIIQSINKYRYGISVNIAKQVFNNTPPTILSAFFSGPSGDLKALLAVGGPEKADFADANSKALMHALAKIAELDDKFHNRSVALQYKYLDFNNSNEFGTDALSGITPQKIFSEFNEAEDNVKRAATLFPVVIANMAAGDAKDALEERYEAFKKEDYPAKFKTYFSEQLNINAVEDFNFTSDNVAVSGDEMQISIQTSPIAADDKQKEAAINAATIRSYSWPVEHYGHFSFSTGFFTSALTSRNYRTVPGFSKDTITGYSITEDYHPKMAVGATALMHYTYKITAGFEMGAHIGLGVPFQSDFTLNYLLGGSILIGKKNRIGINAGVAAGFINMLSGKVNLSQVYTDKEDIDLAYNKKFRIDRFQCSITYNLNDLFGSSPSPQ</sequence>
<keyword evidence="2" id="KW-1185">Reference proteome</keyword>
<protein>
    <submittedName>
        <fullName evidence="1">Uncharacterized protein</fullName>
    </submittedName>
</protein>
<evidence type="ECO:0000313" key="1">
    <source>
        <dbReference type="EMBL" id="SEM64187.1"/>
    </source>
</evidence>
<accession>A0A1H8A3R4</accession>
<proteinExistence type="predicted"/>
<reference evidence="1 2" key="1">
    <citation type="submission" date="2016-10" db="EMBL/GenBank/DDBJ databases">
        <authorList>
            <person name="de Groot N.N."/>
        </authorList>
    </citation>
    <scope>NUCLEOTIDE SEQUENCE [LARGE SCALE GENOMIC DNA]</scope>
    <source>
        <strain evidence="1 2">DSM 21039</strain>
    </source>
</reference>
<name>A0A1H8A3R4_9BACT</name>
<evidence type="ECO:0000313" key="2">
    <source>
        <dbReference type="Proteomes" id="UP000198984"/>
    </source>
</evidence>
<dbReference type="AlphaFoldDB" id="A0A1H8A3R4"/>
<dbReference type="RefSeq" id="WP_089916713.1">
    <property type="nucleotide sequence ID" value="NZ_FOBB01000005.1"/>
</dbReference>
<organism evidence="1 2">
    <name type="scientific">Chitinophaga rupis</name>
    <dbReference type="NCBI Taxonomy" id="573321"/>
    <lineage>
        <taxon>Bacteria</taxon>
        <taxon>Pseudomonadati</taxon>
        <taxon>Bacteroidota</taxon>
        <taxon>Chitinophagia</taxon>
        <taxon>Chitinophagales</taxon>
        <taxon>Chitinophagaceae</taxon>
        <taxon>Chitinophaga</taxon>
    </lineage>
</organism>
<gene>
    <name evidence="1" type="ORF">SAMN04488505_105272</name>
</gene>
<dbReference type="Proteomes" id="UP000198984">
    <property type="component" value="Unassembled WGS sequence"/>
</dbReference>
<dbReference type="EMBL" id="FOBB01000005">
    <property type="protein sequence ID" value="SEM64187.1"/>
    <property type="molecule type" value="Genomic_DNA"/>
</dbReference>
<dbReference type="STRING" id="573321.SAMN04488505_105272"/>